<dbReference type="PANTHER" id="PTHR33712">
    <property type="entry name" value="LIGHT-INDEPENDENT PROTOCHLOROPHYLLIDE REDUCTASE SUBUNIT B"/>
    <property type="match status" value="1"/>
</dbReference>
<dbReference type="InterPro" id="IPR000510">
    <property type="entry name" value="Nase/OxRdtase_comp1"/>
</dbReference>
<evidence type="ECO:0000313" key="6">
    <source>
        <dbReference type="Proteomes" id="UP000027601"/>
    </source>
</evidence>
<dbReference type="Proteomes" id="UP000027601">
    <property type="component" value="Unassembled WGS sequence"/>
</dbReference>
<keyword evidence="2 3" id="KW-0535">Nitrogen fixation</keyword>
<comment type="caution">
    <text evidence="5">The sequence shown here is derived from an EMBL/GenBank/DDBJ whole genome shotgun (WGS) entry which is preliminary data.</text>
</comment>
<evidence type="ECO:0000259" key="4">
    <source>
        <dbReference type="Pfam" id="PF00148"/>
    </source>
</evidence>
<evidence type="ECO:0000256" key="3">
    <source>
        <dbReference type="RuleBase" id="RU004021"/>
    </source>
</evidence>
<feature type="domain" description="Nitrogenase/oxidoreductase component 1" evidence="4">
    <location>
        <begin position="22"/>
        <end position="453"/>
    </location>
</feature>
<dbReference type="InterPro" id="IPR000318">
    <property type="entry name" value="Nase_comp1_CS"/>
</dbReference>
<dbReference type="EMBL" id="BAJS01000002">
    <property type="protein sequence ID" value="GAK35362.1"/>
    <property type="molecule type" value="Genomic_DNA"/>
</dbReference>
<dbReference type="OrthoDB" id="9800746at2"/>
<gene>
    <name evidence="5" type="ORF">JCM15093_452</name>
</gene>
<dbReference type="PANTHER" id="PTHR33712:SF7">
    <property type="entry name" value="LIGHT-INDEPENDENT PROTOCHLOROPHYLLIDE REDUCTASE SUBUNIT B"/>
    <property type="match status" value="1"/>
</dbReference>
<sequence>MQSTTENKKTPYASSRNACKLCAPLGASVVFKGIEGCVPMIHGSQGCATYIRRYMISHYKEPVDIASSNFSETTTIYGGNRNFIEGINNVIRQYSPQVIGIATTCLAETIGEDVNALVAEYKQANEENPLLPVFIHASTPSYQGSHMDGFHEAVYAAVATLADKNTKSGAHINLFPGFVSPADLRNLKEMLTVSGIEYVLLPDYSASLDNPFWKDYHLVPEGGTPLNHIRMTGGARASIEFGTILNKGALTGRIRKTKTITTAGEWLEEHCDVPNHRMRMPIGIDATDHFIETIETISGKKITEKYKLQRGRLVDSYIDGHKYVFGKKAIVIGDEDMVSGLVSFLSEIGIIPVIVASGGESGLLKEEIEAVVEDPSHIQVMNGADFESIREVIQETKPDLLIGSSKGYYIARELGIPLIRVGFPIHDRVGGPRMEHLFYSGAQQLFDRIVNALLEYKQEHSPIGYKYM</sequence>
<organism evidence="5 6">
    <name type="scientific">Bacteroides graminisolvens DSM 19988 = JCM 15093</name>
    <dbReference type="NCBI Taxonomy" id="1121097"/>
    <lineage>
        <taxon>Bacteria</taxon>
        <taxon>Pseudomonadati</taxon>
        <taxon>Bacteroidota</taxon>
        <taxon>Bacteroidia</taxon>
        <taxon>Bacteroidales</taxon>
        <taxon>Bacteroidaceae</taxon>
        <taxon>Bacteroides</taxon>
    </lineage>
</organism>
<dbReference type="Pfam" id="PF00148">
    <property type="entry name" value="Oxidored_nitro"/>
    <property type="match status" value="1"/>
</dbReference>
<proteinExistence type="inferred from homology"/>
<comment type="similarity">
    <text evidence="1 3">Belongs to the NifD/NifK/NifE/NifN family.</text>
</comment>
<evidence type="ECO:0000256" key="1">
    <source>
        <dbReference type="ARBA" id="ARBA00011002"/>
    </source>
</evidence>
<evidence type="ECO:0000256" key="2">
    <source>
        <dbReference type="ARBA" id="ARBA00023231"/>
    </source>
</evidence>
<accession>A0A069CYS4</accession>
<dbReference type="PROSITE" id="PS00699">
    <property type="entry name" value="NITROGENASE_1_1"/>
    <property type="match status" value="1"/>
</dbReference>
<dbReference type="RefSeq" id="WP_024995541.1">
    <property type="nucleotide sequence ID" value="NZ_BAJS01000002.1"/>
</dbReference>
<keyword evidence="6" id="KW-1185">Reference proteome</keyword>
<dbReference type="STRING" id="1121097.GCA_000428125_01105"/>
<dbReference type="AlphaFoldDB" id="A0A069CYS4"/>
<dbReference type="InterPro" id="IPR050152">
    <property type="entry name" value="ChlB/BchB/BchZ"/>
</dbReference>
<name>A0A069CYS4_9BACE</name>
<protein>
    <submittedName>
        <fullName evidence="5">Nitrogenase FeMo-cofactor scaffold and assembly protein NifN</fullName>
    </submittedName>
</protein>
<dbReference type="Gene3D" id="1.20.89.10">
    <property type="entry name" value="Nitrogenase Molybdenum-iron Protein, subunit B, domain 4"/>
    <property type="match status" value="1"/>
</dbReference>
<dbReference type="GO" id="GO:0016163">
    <property type="term" value="F:nitrogenase activity"/>
    <property type="evidence" value="ECO:0007669"/>
    <property type="project" value="InterPro"/>
</dbReference>
<evidence type="ECO:0000313" key="5">
    <source>
        <dbReference type="EMBL" id="GAK35362.1"/>
    </source>
</evidence>
<reference evidence="5 6" key="1">
    <citation type="journal article" date="2015" name="Microbes Environ.">
        <title>Distribution and evolution of nitrogen fixation genes in the phylum bacteroidetes.</title>
        <authorList>
            <person name="Inoue J."/>
            <person name="Oshima K."/>
            <person name="Suda W."/>
            <person name="Sakamoto M."/>
            <person name="Iino T."/>
            <person name="Noda S."/>
            <person name="Hongoh Y."/>
            <person name="Hattori M."/>
            <person name="Ohkuma M."/>
        </authorList>
    </citation>
    <scope>NUCLEOTIDE SEQUENCE [LARGE SCALE GENOMIC DNA]</scope>
    <source>
        <strain evidence="5 6">JCM 15093</strain>
    </source>
</reference>
<dbReference type="SUPFAM" id="SSF53807">
    <property type="entry name" value="Helical backbone' metal receptor"/>
    <property type="match status" value="1"/>
</dbReference>
<dbReference type="eggNOG" id="COG2710">
    <property type="taxonomic scope" value="Bacteria"/>
</dbReference>
<dbReference type="Gene3D" id="3.40.50.1980">
    <property type="entry name" value="Nitrogenase molybdenum iron protein domain"/>
    <property type="match status" value="3"/>
</dbReference>